<dbReference type="Proteomes" id="UP000609172">
    <property type="component" value="Unassembled WGS sequence"/>
</dbReference>
<dbReference type="SUPFAM" id="SSF55136">
    <property type="entry name" value="Probable bacterial effector-binding domain"/>
    <property type="match status" value="1"/>
</dbReference>
<accession>A0A934UJ59</accession>
<dbReference type="InterPro" id="IPR010499">
    <property type="entry name" value="AraC_E-bd"/>
</dbReference>
<dbReference type="PANTHER" id="PTHR36444:SF3">
    <property type="entry name" value="TRANSCRIPTIONAL ACTIVATOR, PUTATIVE-RELATED"/>
    <property type="match status" value="1"/>
</dbReference>
<name>A0A934UJ59_9FLAO</name>
<dbReference type="SMART" id="SM00871">
    <property type="entry name" value="AraC_E_bind"/>
    <property type="match status" value="1"/>
</dbReference>
<evidence type="ECO:0000313" key="2">
    <source>
        <dbReference type="EMBL" id="MBK0369060.1"/>
    </source>
</evidence>
<dbReference type="Pfam" id="PF06445">
    <property type="entry name" value="GyrI-like"/>
    <property type="match status" value="1"/>
</dbReference>
<dbReference type="InterPro" id="IPR053182">
    <property type="entry name" value="YobU-like_regulator"/>
</dbReference>
<sequence length="159" mass="18467">MEVRIEILPETNLVGQHKTMTFSDHNPFELWRNFMPIKATISNAINTDLYSVEVYPEDFFQNYSPNHPFEKWAAVAVTDLGTVPESMETITIPSSLYAVFTHIGPQAAAVKTYNWIFSEWLPQSSYELDHRPHFAIMGEKYKKDQPDSEEEIWIPIRTL</sequence>
<evidence type="ECO:0000313" key="3">
    <source>
        <dbReference type="Proteomes" id="UP000609172"/>
    </source>
</evidence>
<protein>
    <submittedName>
        <fullName evidence="2">GyrI-like domain-containing protein</fullName>
    </submittedName>
</protein>
<feature type="domain" description="AraC effector-binding" evidence="1">
    <location>
        <begin position="1"/>
        <end position="157"/>
    </location>
</feature>
<organism evidence="2 3">
    <name type="scientific">Flavobacterium agrisoli</name>
    <dbReference type="NCBI Taxonomy" id="2793066"/>
    <lineage>
        <taxon>Bacteria</taxon>
        <taxon>Pseudomonadati</taxon>
        <taxon>Bacteroidota</taxon>
        <taxon>Flavobacteriia</taxon>
        <taxon>Flavobacteriales</taxon>
        <taxon>Flavobacteriaceae</taxon>
        <taxon>Flavobacterium</taxon>
    </lineage>
</organism>
<evidence type="ECO:0000259" key="1">
    <source>
        <dbReference type="SMART" id="SM00871"/>
    </source>
</evidence>
<keyword evidence="3" id="KW-1185">Reference proteome</keyword>
<dbReference type="PANTHER" id="PTHR36444">
    <property type="entry name" value="TRANSCRIPTIONAL REGULATOR PROTEIN YOBU-RELATED"/>
    <property type="match status" value="1"/>
</dbReference>
<dbReference type="RefSeq" id="WP_200104970.1">
    <property type="nucleotide sequence ID" value="NZ_JAEHFV010000001.1"/>
</dbReference>
<dbReference type="AlphaFoldDB" id="A0A934UJ59"/>
<reference evidence="2" key="1">
    <citation type="submission" date="2020-12" db="EMBL/GenBank/DDBJ databases">
        <title>Bacterial novel species Flavobacterium sp. SE-1-e isolated from soil.</title>
        <authorList>
            <person name="Jung H.-Y."/>
        </authorList>
    </citation>
    <scope>NUCLEOTIDE SEQUENCE</scope>
    <source>
        <strain evidence="2">SE-1-e</strain>
    </source>
</reference>
<dbReference type="Gene3D" id="3.20.80.10">
    <property type="entry name" value="Regulatory factor, effector binding domain"/>
    <property type="match status" value="1"/>
</dbReference>
<comment type="caution">
    <text evidence="2">The sequence shown here is derived from an EMBL/GenBank/DDBJ whole genome shotgun (WGS) entry which is preliminary data.</text>
</comment>
<dbReference type="InterPro" id="IPR011256">
    <property type="entry name" value="Reg_factor_effector_dom_sf"/>
</dbReference>
<proteinExistence type="predicted"/>
<dbReference type="InterPro" id="IPR029442">
    <property type="entry name" value="GyrI-like"/>
</dbReference>
<gene>
    <name evidence="2" type="ORF">I5M07_04355</name>
</gene>
<dbReference type="EMBL" id="JAEHFV010000001">
    <property type="protein sequence ID" value="MBK0369060.1"/>
    <property type="molecule type" value="Genomic_DNA"/>
</dbReference>